<dbReference type="OrthoDB" id="9771504at2"/>
<evidence type="ECO:0000313" key="4">
    <source>
        <dbReference type="Proteomes" id="UP000029737"/>
    </source>
</evidence>
<dbReference type="Proteomes" id="UP000215043">
    <property type="component" value="Chromosome"/>
</dbReference>
<dbReference type="InterPro" id="IPR050456">
    <property type="entry name" value="DeoC/FbaB_aldolase"/>
</dbReference>
<dbReference type="InterPro" id="IPR013785">
    <property type="entry name" value="Aldolase_TIM"/>
</dbReference>
<dbReference type="InterPro" id="IPR002915">
    <property type="entry name" value="DeoC/FbaB/LacD_aldolase"/>
</dbReference>
<feature type="active site" description="Schiff-base intermediate with dihydroxyacetone-P" evidence="1">
    <location>
        <position position="182"/>
    </location>
</feature>
<dbReference type="InterPro" id="IPR041720">
    <property type="entry name" value="FbaB-like"/>
</dbReference>
<dbReference type="CDD" id="cd00958">
    <property type="entry name" value="DhnA"/>
    <property type="match status" value="1"/>
</dbReference>
<dbReference type="NCBIfam" id="NF005556">
    <property type="entry name" value="PRK07226.1"/>
    <property type="match status" value="1"/>
</dbReference>
<dbReference type="SMART" id="SM01133">
    <property type="entry name" value="DeoC"/>
    <property type="match status" value="1"/>
</dbReference>
<dbReference type="Gene3D" id="3.20.20.70">
    <property type="entry name" value="Aldolase class I"/>
    <property type="match status" value="1"/>
</dbReference>
<dbReference type="eggNOG" id="COG1830">
    <property type="taxonomic scope" value="Bacteria"/>
</dbReference>
<dbReference type="EMBL" id="CP022752">
    <property type="protein sequence ID" value="ASU78596.1"/>
    <property type="molecule type" value="Genomic_DNA"/>
</dbReference>
<organism evidence="2 5">
    <name type="scientific">Actinopolyspora erythraea</name>
    <dbReference type="NCBI Taxonomy" id="414996"/>
    <lineage>
        <taxon>Bacteria</taxon>
        <taxon>Bacillati</taxon>
        <taxon>Actinomycetota</taxon>
        <taxon>Actinomycetes</taxon>
        <taxon>Actinopolysporales</taxon>
        <taxon>Actinopolysporaceae</taxon>
        <taxon>Actinopolyspora</taxon>
    </lineage>
</organism>
<dbReference type="Pfam" id="PF01791">
    <property type="entry name" value="DeoC"/>
    <property type="match status" value="1"/>
</dbReference>
<dbReference type="RefSeq" id="WP_043572913.1">
    <property type="nucleotide sequence ID" value="NZ_CP022752.1"/>
</dbReference>
<keyword evidence="4" id="KW-1185">Reference proteome</keyword>
<proteinExistence type="predicted"/>
<evidence type="ECO:0000256" key="1">
    <source>
        <dbReference type="PIRSR" id="PIRSR038992-1"/>
    </source>
</evidence>
<accession>A0A099D893</accession>
<dbReference type="KEGG" id="aey:CDG81_10245"/>
<dbReference type="Proteomes" id="UP000029737">
    <property type="component" value="Unassembled WGS sequence"/>
</dbReference>
<name>A0A099D893_9ACTN</name>
<evidence type="ECO:0000313" key="3">
    <source>
        <dbReference type="EMBL" id="KGI81600.1"/>
    </source>
</evidence>
<dbReference type="PIRSF" id="PIRSF038992">
    <property type="entry name" value="Aldolase_Ia"/>
    <property type="match status" value="1"/>
</dbReference>
<dbReference type="AlphaFoldDB" id="A0A099D893"/>
<dbReference type="HOGENOM" id="CLU_057069_2_0_11"/>
<dbReference type="EMBL" id="JPMV01000017">
    <property type="protein sequence ID" value="KGI81600.1"/>
    <property type="molecule type" value="Genomic_DNA"/>
</dbReference>
<evidence type="ECO:0000313" key="5">
    <source>
        <dbReference type="Proteomes" id="UP000215043"/>
    </source>
</evidence>
<sequence>MSGEDTSFARKLRMRRLHRHRSDRLFVVPLDHTVTQGPITGAGGLALLIHDLGKNGVDAVVLHKGILRHIGADRFIDTSLIVHLSASTAHAPDPNAKYLVTSVEEALRLGADAVSVHVNLGSAQEPQQITDLARVAEACDHWNLPLLAMMYVRGPEIKDPYSVELIAHAAGLAADLGVDVVKAPYPGSAAEMAEVVKVCPVPLLVVGGPYTPNTDSLVSSVEDALTGGAIGAAVGRNIFQSPDPGAVAARLATRIHHGDDAGGW</sequence>
<reference evidence="2 5" key="2">
    <citation type="submission" date="2017-08" db="EMBL/GenBank/DDBJ databases">
        <title>The complete genome sequence of moderately halophilic actinomycete Actinopolyspora erythraea YIM 90600, the producer of novel erythromycin, novel actinopolysporins A-C and tubercidin.</title>
        <authorList>
            <person name="Yin M."/>
            <person name="Tang S."/>
        </authorList>
    </citation>
    <scope>NUCLEOTIDE SEQUENCE [LARGE SCALE GENOMIC DNA]</scope>
    <source>
        <strain evidence="2 5">YIM 90600</strain>
    </source>
</reference>
<dbReference type="PANTHER" id="PTHR47916">
    <property type="entry name" value="FRUCTOSE-BISPHOSPHATE ALDOLASE CLASS 1"/>
    <property type="match status" value="1"/>
</dbReference>
<dbReference type="GO" id="GO:0004332">
    <property type="term" value="F:fructose-bisphosphate aldolase activity"/>
    <property type="evidence" value="ECO:0007669"/>
    <property type="project" value="InterPro"/>
</dbReference>
<protein>
    <submittedName>
        <fullName evidence="2">2-amino-4,5-dihydroxy-6-one-heptanoic acid-7-phosphate synthase</fullName>
    </submittedName>
</protein>
<reference evidence="3 4" key="1">
    <citation type="journal article" date="2014" name="PLoS ONE">
        <title>Identification and Characterization of a New Erythromycin Biosynthetic Gene Cluster in Actinopolyspora erythraea YIM90600, a Novel Erythronolide-Producing Halophilic Actinomycete Isolated from Salt Field.</title>
        <authorList>
            <person name="Chen D."/>
            <person name="Feng J."/>
            <person name="Huang L."/>
            <person name="Zhang Q."/>
            <person name="Wu J."/>
            <person name="Zhu X."/>
            <person name="Duan Y."/>
            <person name="Xu Z."/>
        </authorList>
    </citation>
    <scope>NUCLEOTIDE SEQUENCE [LARGE SCALE GENOMIC DNA]</scope>
    <source>
        <strain evidence="3 4">YIM90600</strain>
    </source>
</reference>
<dbReference type="SUPFAM" id="SSF51569">
    <property type="entry name" value="Aldolase"/>
    <property type="match status" value="1"/>
</dbReference>
<evidence type="ECO:0000313" key="2">
    <source>
        <dbReference type="EMBL" id="ASU78596.1"/>
    </source>
</evidence>
<gene>
    <name evidence="2" type="ORF">CDG81_10245</name>
    <name evidence="3" type="ORF">IL38_10250</name>
</gene>
<feature type="active site" description="Proton donor" evidence="1">
    <location>
        <position position="151"/>
    </location>
</feature>
<dbReference type="PANTHER" id="PTHR47916:SF1">
    <property type="entry name" value="3-HYDROXY-5-PHOSPHONOOXYPENTANE-2,4-DIONE THIOLASE"/>
    <property type="match status" value="1"/>
</dbReference>